<dbReference type="InterPro" id="IPR001853">
    <property type="entry name" value="DSBA-like_thioredoxin_dom"/>
</dbReference>
<comment type="caution">
    <text evidence="4">The sequence shown here is derived from an EMBL/GenBank/DDBJ whole genome shotgun (WGS) entry which is preliminary data.</text>
</comment>
<dbReference type="PANTHER" id="PTHR35272">
    <property type="entry name" value="THIOL:DISULFIDE INTERCHANGE PROTEIN DSBC-RELATED"/>
    <property type="match status" value="1"/>
</dbReference>
<feature type="signal peptide" evidence="1">
    <location>
        <begin position="1"/>
        <end position="22"/>
    </location>
</feature>
<protein>
    <submittedName>
        <fullName evidence="4">DsbA family protein</fullName>
    </submittedName>
</protein>
<dbReference type="InterPro" id="IPR036249">
    <property type="entry name" value="Thioredoxin-like_sf"/>
</dbReference>
<reference evidence="4 5" key="1">
    <citation type="submission" date="2024-07" db="EMBL/GenBank/DDBJ databases">
        <authorList>
            <person name="Kang M."/>
        </authorList>
    </citation>
    <scope>NUCLEOTIDE SEQUENCE [LARGE SCALE GENOMIC DNA]</scope>
    <source>
        <strain evidence="4 5">DFM31</strain>
    </source>
</reference>
<evidence type="ECO:0000259" key="2">
    <source>
        <dbReference type="Pfam" id="PF01323"/>
    </source>
</evidence>
<feature type="domain" description="Copper resistance protein ScsC N-terminal" evidence="3">
    <location>
        <begin position="32"/>
        <end position="65"/>
    </location>
</feature>
<evidence type="ECO:0000256" key="1">
    <source>
        <dbReference type="SAM" id="SignalP"/>
    </source>
</evidence>
<proteinExistence type="predicted"/>
<dbReference type="InterPro" id="IPR051470">
    <property type="entry name" value="Thiol:disulfide_interchange"/>
</dbReference>
<keyword evidence="1" id="KW-0732">Signal</keyword>
<accession>A0ABV3L7L7</accession>
<dbReference type="Pfam" id="PF01323">
    <property type="entry name" value="DSBA"/>
    <property type="match status" value="1"/>
</dbReference>
<dbReference type="RefSeq" id="WP_366192162.1">
    <property type="nucleotide sequence ID" value="NZ_JBFBVU010000005.1"/>
</dbReference>
<name>A0ABV3L7L7_9RHOB</name>
<dbReference type="PANTHER" id="PTHR35272:SF3">
    <property type="entry name" value="THIOL:DISULFIDE INTERCHANGE PROTEIN DSBC"/>
    <property type="match status" value="1"/>
</dbReference>
<feature type="chain" id="PRO_5046286120" evidence="1">
    <location>
        <begin position="23"/>
        <end position="251"/>
    </location>
</feature>
<evidence type="ECO:0000313" key="4">
    <source>
        <dbReference type="EMBL" id="MEV8466363.1"/>
    </source>
</evidence>
<evidence type="ECO:0000313" key="5">
    <source>
        <dbReference type="Proteomes" id="UP001553161"/>
    </source>
</evidence>
<keyword evidence="5" id="KW-1185">Reference proteome</keyword>
<sequence>MFLRHLLAPALAVAALALPASALDLKDLSEAERTAFRAEVRAYLLDNPEVLMEAIGILEQRQAAEQAQAEQQMMSGLQDEIYNDGWSWEGGNPDGDITLVEFVDYRCGYCRKAHDEVAELVSSDGNIRLIMKEFPILGEDSLMASRFAIATRMIHGNDAYKRAHDRLITMTGGVNDAALSRLARDLDLDQEAVMAAMNDDKVVEELRGNRELAQKLEISGTPTFILQGDMLRGYVPLAQMRDLVAQARTAD</sequence>
<organism evidence="4 5">
    <name type="scientific">Meridianimarinicoccus marinus</name>
    <dbReference type="NCBI Taxonomy" id="3231483"/>
    <lineage>
        <taxon>Bacteria</taxon>
        <taxon>Pseudomonadati</taxon>
        <taxon>Pseudomonadota</taxon>
        <taxon>Alphaproteobacteria</taxon>
        <taxon>Rhodobacterales</taxon>
        <taxon>Paracoccaceae</taxon>
        <taxon>Meridianimarinicoccus</taxon>
    </lineage>
</organism>
<dbReference type="Pfam" id="PF18312">
    <property type="entry name" value="ScsC_N"/>
    <property type="match status" value="1"/>
</dbReference>
<dbReference type="InterPro" id="IPR041205">
    <property type="entry name" value="ScsC_N"/>
</dbReference>
<dbReference type="Proteomes" id="UP001553161">
    <property type="component" value="Unassembled WGS sequence"/>
</dbReference>
<evidence type="ECO:0000259" key="3">
    <source>
        <dbReference type="Pfam" id="PF18312"/>
    </source>
</evidence>
<dbReference type="CDD" id="cd03023">
    <property type="entry name" value="DsbA_Com1_like"/>
    <property type="match status" value="1"/>
</dbReference>
<dbReference type="SUPFAM" id="SSF52833">
    <property type="entry name" value="Thioredoxin-like"/>
    <property type="match status" value="1"/>
</dbReference>
<gene>
    <name evidence="4" type="ORF">AB0T83_06135</name>
</gene>
<feature type="domain" description="DSBA-like thioredoxin" evidence="2">
    <location>
        <begin position="98"/>
        <end position="243"/>
    </location>
</feature>
<dbReference type="EMBL" id="JBFBVU010000005">
    <property type="protein sequence ID" value="MEV8466363.1"/>
    <property type="molecule type" value="Genomic_DNA"/>
</dbReference>
<dbReference type="Gene3D" id="3.40.30.10">
    <property type="entry name" value="Glutaredoxin"/>
    <property type="match status" value="1"/>
</dbReference>